<evidence type="ECO:0000256" key="5">
    <source>
        <dbReference type="ARBA" id="ARBA00023136"/>
    </source>
</evidence>
<accession>A0A5M3WQZ5</accession>
<evidence type="ECO:0000256" key="6">
    <source>
        <dbReference type="SAM" id="Phobius"/>
    </source>
</evidence>
<dbReference type="PANTHER" id="PTHR30086:SF20">
    <property type="entry name" value="ARGININE EXPORTER PROTEIN ARGO-RELATED"/>
    <property type="match status" value="1"/>
</dbReference>
<name>A0A5M3WQZ5_9ACTN</name>
<comment type="caution">
    <text evidence="7">The sequence shown here is derived from an EMBL/GenBank/DDBJ whole genome shotgun (WGS) entry which is preliminary data.</text>
</comment>
<feature type="transmembrane region" description="Helical" evidence="6">
    <location>
        <begin position="186"/>
        <end position="204"/>
    </location>
</feature>
<proteinExistence type="predicted"/>
<dbReference type="PANTHER" id="PTHR30086">
    <property type="entry name" value="ARGININE EXPORTER PROTEIN ARGO"/>
    <property type="match status" value="1"/>
</dbReference>
<evidence type="ECO:0000256" key="2">
    <source>
        <dbReference type="ARBA" id="ARBA00022475"/>
    </source>
</evidence>
<evidence type="ECO:0000256" key="1">
    <source>
        <dbReference type="ARBA" id="ARBA00004651"/>
    </source>
</evidence>
<protein>
    <submittedName>
        <fullName evidence="7">Lysine transporter LysE</fullName>
    </submittedName>
</protein>
<dbReference type="GO" id="GO:0015171">
    <property type="term" value="F:amino acid transmembrane transporter activity"/>
    <property type="evidence" value="ECO:0007669"/>
    <property type="project" value="TreeGrafter"/>
</dbReference>
<gene>
    <name evidence="7" type="ORF">Amac_033070</name>
</gene>
<dbReference type="OrthoDB" id="9814990at2"/>
<evidence type="ECO:0000256" key="3">
    <source>
        <dbReference type="ARBA" id="ARBA00022692"/>
    </source>
</evidence>
<feature type="transmembrane region" description="Helical" evidence="6">
    <location>
        <begin position="143"/>
        <end position="165"/>
    </location>
</feature>
<dbReference type="EMBL" id="BLAE01000017">
    <property type="protein sequence ID" value="GES09711.1"/>
    <property type="molecule type" value="Genomic_DNA"/>
</dbReference>
<keyword evidence="8" id="KW-1185">Reference proteome</keyword>
<evidence type="ECO:0000313" key="7">
    <source>
        <dbReference type="EMBL" id="GES09711.1"/>
    </source>
</evidence>
<feature type="transmembrane region" description="Helical" evidence="6">
    <location>
        <begin position="110"/>
        <end position="131"/>
    </location>
</feature>
<keyword evidence="5 6" id="KW-0472">Membrane</keyword>
<organism evidence="7 8">
    <name type="scientific">Acrocarpospora macrocephala</name>
    <dbReference type="NCBI Taxonomy" id="150177"/>
    <lineage>
        <taxon>Bacteria</taxon>
        <taxon>Bacillati</taxon>
        <taxon>Actinomycetota</taxon>
        <taxon>Actinomycetes</taxon>
        <taxon>Streptosporangiales</taxon>
        <taxon>Streptosporangiaceae</taxon>
        <taxon>Acrocarpospora</taxon>
    </lineage>
</organism>
<keyword evidence="2" id="KW-1003">Cell membrane</keyword>
<feature type="transmembrane region" description="Helical" evidence="6">
    <location>
        <begin position="69"/>
        <end position="90"/>
    </location>
</feature>
<dbReference type="GO" id="GO:0005886">
    <property type="term" value="C:plasma membrane"/>
    <property type="evidence" value="ECO:0007669"/>
    <property type="project" value="UniProtKB-SubCell"/>
</dbReference>
<dbReference type="Pfam" id="PF01810">
    <property type="entry name" value="LysE"/>
    <property type="match status" value="1"/>
</dbReference>
<dbReference type="Proteomes" id="UP000331127">
    <property type="component" value="Unassembled WGS sequence"/>
</dbReference>
<keyword evidence="4 6" id="KW-1133">Transmembrane helix</keyword>
<feature type="transmembrane region" description="Helical" evidence="6">
    <location>
        <begin position="6"/>
        <end position="29"/>
    </location>
</feature>
<keyword evidence="3 6" id="KW-0812">Transmembrane</keyword>
<dbReference type="RefSeq" id="WP_155355230.1">
    <property type="nucleotide sequence ID" value="NZ_BAAAHL010000027.1"/>
</dbReference>
<dbReference type="InterPro" id="IPR001123">
    <property type="entry name" value="LeuE-type"/>
</dbReference>
<feature type="transmembrane region" description="Helical" evidence="6">
    <location>
        <begin position="41"/>
        <end position="63"/>
    </location>
</feature>
<evidence type="ECO:0000313" key="8">
    <source>
        <dbReference type="Proteomes" id="UP000331127"/>
    </source>
</evidence>
<comment type="subcellular location">
    <subcellularLocation>
        <location evidence="1">Cell membrane</location>
        <topology evidence="1">Multi-pass membrane protein</topology>
    </subcellularLocation>
</comment>
<dbReference type="AlphaFoldDB" id="A0A5M3WQZ5"/>
<reference evidence="7 8" key="1">
    <citation type="submission" date="2019-10" db="EMBL/GenBank/DDBJ databases">
        <title>Whole genome shotgun sequence of Acrocarpospora macrocephala NBRC 16266.</title>
        <authorList>
            <person name="Ichikawa N."/>
            <person name="Kimura A."/>
            <person name="Kitahashi Y."/>
            <person name="Komaki H."/>
            <person name="Oguchi A."/>
        </authorList>
    </citation>
    <scope>NUCLEOTIDE SEQUENCE [LARGE SCALE GENOMIC DNA]</scope>
    <source>
        <strain evidence="7 8">NBRC 16266</strain>
    </source>
</reference>
<sequence length="205" mass="20722">MAVGTVAAFWAVSLMFVVTPGADWAYAIAAGLRHRTVLPAVSGLLAGHLAATVVVAAGVAALVARSPLVMTALTVTGAAYLVWLGIGTLARPSAPQAGAKQAAGSWVRQLVKGAGISGLNPKVFLLFLALLPQFTDPDAGWPPAVQIMVLGLVHVASCAVVYTAVGAGARRVLRARPAAARAVSRFSGAAMVAIGVLLLVEQLVG</sequence>
<evidence type="ECO:0000256" key="4">
    <source>
        <dbReference type="ARBA" id="ARBA00022989"/>
    </source>
</evidence>